<dbReference type="EMBL" id="BARS01009419">
    <property type="protein sequence ID" value="GAF74371.1"/>
    <property type="molecule type" value="Genomic_DNA"/>
</dbReference>
<feature type="non-terminal residue" evidence="1">
    <location>
        <position position="1"/>
    </location>
</feature>
<organism evidence="1">
    <name type="scientific">marine sediment metagenome</name>
    <dbReference type="NCBI Taxonomy" id="412755"/>
    <lineage>
        <taxon>unclassified sequences</taxon>
        <taxon>metagenomes</taxon>
        <taxon>ecological metagenomes</taxon>
    </lineage>
</organism>
<accession>X0SGY2</accession>
<dbReference type="AlphaFoldDB" id="X0SGY2"/>
<sequence length="34" mass="3654">GLNSPLLSGKVGELPFTHNVKMLLEACEERDANA</sequence>
<gene>
    <name evidence="1" type="ORF">S01H1_17717</name>
</gene>
<evidence type="ECO:0000313" key="1">
    <source>
        <dbReference type="EMBL" id="GAF74371.1"/>
    </source>
</evidence>
<comment type="caution">
    <text evidence="1">The sequence shown here is derived from an EMBL/GenBank/DDBJ whole genome shotgun (WGS) entry which is preliminary data.</text>
</comment>
<name>X0SGY2_9ZZZZ</name>
<reference evidence="1" key="1">
    <citation type="journal article" date="2014" name="Front. Microbiol.">
        <title>High frequency of phylogenetically diverse reductive dehalogenase-homologous genes in deep subseafloor sedimentary metagenomes.</title>
        <authorList>
            <person name="Kawai M."/>
            <person name="Futagami T."/>
            <person name="Toyoda A."/>
            <person name="Takaki Y."/>
            <person name="Nishi S."/>
            <person name="Hori S."/>
            <person name="Arai W."/>
            <person name="Tsubouchi T."/>
            <person name="Morono Y."/>
            <person name="Uchiyama I."/>
            <person name="Ito T."/>
            <person name="Fujiyama A."/>
            <person name="Inagaki F."/>
            <person name="Takami H."/>
        </authorList>
    </citation>
    <scope>NUCLEOTIDE SEQUENCE</scope>
    <source>
        <strain evidence="1">Expedition CK06-06</strain>
    </source>
</reference>
<protein>
    <submittedName>
        <fullName evidence="1">Uncharacterized protein</fullName>
    </submittedName>
</protein>
<proteinExistence type="predicted"/>